<dbReference type="Proteomes" id="UP000008311">
    <property type="component" value="Unassembled WGS sequence"/>
</dbReference>
<sequence>MGSVRFNYTPNQRQPRRAGSYRLDFMVGLGRKKRGKSKTMNLHFDGRERESKTEQ</sequence>
<reference evidence="2" key="1">
    <citation type="journal article" date="2010" name="Nat. Biotechnol.">
        <title>Draft genome sequence of the oilseed species Ricinus communis.</title>
        <authorList>
            <person name="Chan A.P."/>
            <person name="Crabtree J."/>
            <person name="Zhao Q."/>
            <person name="Lorenzi H."/>
            <person name="Orvis J."/>
            <person name="Puiu D."/>
            <person name="Melake-Berhan A."/>
            <person name="Jones K.M."/>
            <person name="Redman J."/>
            <person name="Chen G."/>
            <person name="Cahoon E.B."/>
            <person name="Gedil M."/>
            <person name="Stanke M."/>
            <person name="Haas B.J."/>
            <person name="Wortman J.R."/>
            <person name="Fraser-Liggett C.M."/>
            <person name="Ravel J."/>
            <person name="Rabinowicz P.D."/>
        </authorList>
    </citation>
    <scope>NUCLEOTIDE SEQUENCE [LARGE SCALE GENOMIC DNA]</scope>
    <source>
        <strain evidence="2">cv. Hale</strain>
    </source>
</reference>
<name>B9SWR5_RICCO</name>
<evidence type="ECO:0000313" key="1">
    <source>
        <dbReference type="EMBL" id="EEF31944.1"/>
    </source>
</evidence>
<dbReference type="AlphaFoldDB" id="B9SWR5"/>
<gene>
    <name evidence="1" type="ORF">RCOM_0508250</name>
</gene>
<evidence type="ECO:0000313" key="2">
    <source>
        <dbReference type="Proteomes" id="UP000008311"/>
    </source>
</evidence>
<dbReference type="InParanoid" id="B9SWR5"/>
<keyword evidence="2" id="KW-1185">Reference proteome</keyword>
<accession>B9SWR5</accession>
<protein>
    <submittedName>
        <fullName evidence="1">Uncharacterized protein</fullName>
    </submittedName>
</protein>
<dbReference type="EMBL" id="EQ974210">
    <property type="protein sequence ID" value="EEF31944.1"/>
    <property type="molecule type" value="Genomic_DNA"/>
</dbReference>
<organism evidence="1 2">
    <name type="scientific">Ricinus communis</name>
    <name type="common">Castor bean</name>
    <dbReference type="NCBI Taxonomy" id="3988"/>
    <lineage>
        <taxon>Eukaryota</taxon>
        <taxon>Viridiplantae</taxon>
        <taxon>Streptophyta</taxon>
        <taxon>Embryophyta</taxon>
        <taxon>Tracheophyta</taxon>
        <taxon>Spermatophyta</taxon>
        <taxon>Magnoliopsida</taxon>
        <taxon>eudicotyledons</taxon>
        <taxon>Gunneridae</taxon>
        <taxon>Pentapetalae</taxon>
        <taxon>rosids</taxon>
        <taxon>fabids</taxon>
        <taxon>Malpighiales</taxon>
        <taxon>Euphorbiaceae</taxon>
        <taxon>Acalyphoideae</taxon>
        <taxon>Acalypheae</taxon>
        <taxon>Ricinus</taxon>
    </lineage>
</organism>
<proteinExistence type="predicted"/>